<dbReference type="InterPro" id="IPR002225">
    <property type="entry name" value="3Beta_OHSteriod_DH/Estase"/>
</dbReference>
<reference evidence="2 3" key="1">
    <citation type="journal article" date="2018" name="Sci. Rep.">
        <title>Comparative genomics provides insights into the lifestyle and reveals functional heterogeneity of dark septate endophytic fungi.</title>
        <authorList>
            <person name="Knapp D.G."/>
            <person name="Nemeth J.B."/>
            <person name="Barry K."/>
            <person name="Hainaut M."/>
            <person name="Henrissat B."/>
            <person name="Johnson J."/>
            <person name="Kuo A."/>
            <person name="Lim J.H.P."/>
            <person name="Lipzen A."/>
            <person name="Nolan M."/>
            <person name="Ohm R.A."/>
            <person name="Tamas L."/>
            <person name="Grigoriev I.V."/>
            <person name="Spatafora J.W."/>
            <person name="Nagy L.G."/>
            <person name="Kovacs G.M."/>
        </authorList>
    </citation>
    <scope>NUCLEOTIDE SEQUENCE [LARGE SCALE GENOMIC DNA]</scope>
    <source>
        <strain evidence="2 3">DSE2036</strain>
    </source>
</reference>
<dbReference type="EMBL" id="KZ805300">
    <property type="protein sequence ID" value="PVI08693.1"/>
    <property type="molecule type" value="Genomic_DNA"/>
</dbReference>
<sequence>MGDLGSVFVVGGCGLLGHHIVKYLVERGDATKVTVFDVSTKFNRIEDSMLEYVTGSITSRDDAFFLTNGDPWSFWDFLRTVSGLIGKPLADKDIWTIPLGLVAFFTIIFEWVTWVATLGGQPSITTNMLKYTAQVRTSNIFKARE</sequence>
<dbReference type="STRING" id="97972.A0A2V1EDT8"/>
<evidence type="ECO:0000313" key="2">
    <source>
        <dbReference type="EMBL" id="PVI08693.1"/>
    </source>
</evidence>
<dbReference type="GO" id="GO:0016616">
    <property type="term" value="F:oxidoreductase activity, acting on the CH-OH group of donors, NAD or NADP as acceptor"/>
    <property type="evidence" value="ECO:0007669"/>
    <property type="project" value="InterPro"/>
</dbReference>
<dbReference type="InterPro" id="IPR036291">
    <property type="entry name" value="NAD(P)-bd_dom_sf"/>
</dbReference>
<accession>A0A2V1EDT8</accession>
<name>A0A2V1EDT8_9PLEO</name>
<feature type="domain" description="3-beta hydroxysteroid dehydrogenase/isomerase" evidence="1">
    <location>
        <begin position="9"/>
        <end position="47"/>
    </location>
</feature>
<gene>
    <name evidence="2" type="ORF">DM02DRAFT_648021</name>
</gene>
<dbReference type="AlphaFoldDB" id="A0A2V1EDT8"/>
<proteinExistence type="predicted"/>
<keyword evidence="3" id="KW-1185">Reference proteome</keyword>
<dbReference type="Gene3D" id="3.40.50.720">
    <property type="entry name" value="NAD(P)-binding Rossmann-like Domain"/>
    <property type="match status" value="1"/>
</dbReference>
<evidence type="ECO:0000313" key="3">
    <source>
        <dbReference type="Proteomes" id="UP000244855"/>
    </source>
</evidence>
<dbReference type="OrthoDB" id="10058185at2759"/>
<dbReference type="Pfam" id="PF01073">
    <property type="entry name" value="3Beta_HSD"/>
    <property type="match status" value="1"/>
</dbReference>
<organism evidence="2 3">
    <name type="scientific">Periconia macrospinosa</name>
    <dbReference type="NCBI Taxonomy" id="97972"/>
    <lineage>
        <taxon>Eukaryota</taxon>
        <taxon>Fungi</taxon>
        <taxon>Dikarya</taxon>
        <taxon>Ascomycota</taxon>
        <taxon>Pezizomycotina</taxon>
        <taxon>Dothideomycetes</taxon>
        <taxon>Pleosporomycetidae</taxon>
        <taxon>Pleosporales</taxon>
        <taxon>Massarineae</taxon>
        <taxon>Periconiaceae</taxon>
        <taxon>Periconia</taxon>
    </lineage>
</organism>
<protein>
    <recommendedName>
        <fullName evidence="1">3-beta hydroxysteroid dehydrogenase/isomerase domain-containing protein</fullName>
    </recommendedName>
</protein>
<dbReference type="GO" id="GO:0006694">
    <property type="term" value="P:steroid biosynthetic process"/>
    <property type="evidence" value="ECO:0007669"/>
    <property type="project" value="InterPro"/>
</dbReference>
<evidence type="ECO:0000259" key="1">
    <source>
        <dbReference type="Pfam" id="PF01073"/>
    </source>
</evidence>
<dbReference type="Proteomes" id="UP000244855">
    <property type="component" value="Unassembled WGS sequence"/>
</dbReference>
<dbReference type="SUPFAM" id="SSF51735">
    <property type="entry name" value="NAD(P)-binding Rossmann-fold domains"/>
    <property type="match status" value="1"/>
</dbReference>